<feature type="transmembrane region" description="Helical" evidence="6">
    <location>
        <begin position="390"/>
        <end position="407"/>
    </location>
</feature>
<feature type="transmembrane region" description="Helical" evidence="6">
    <location>
        <begin position="419"/>
        <end position="446"/>
    </location>
</feature>
<dbReference type="InterPro" id="IPR051361">
    <property type="entry name" value="ThrE/Ser_Exporter"/>
</dbReference>
<evidence type="ECO:0000259" key="8">
    <source>
        <dbReference type="Pfam" id="PF12821"/>
    </source>
</evidence>
<protein>
    <recommendedName>
        <fullName evidence="11">Threonine/serine exporter-like N-terminal domain-containing protein</fullName>
    </recommendedName>
</protein>
<keyword evidence="10" id="KW-1185">Reference proteome</keyword>
<dbReference type="InterPro" id="IPR010619">
    <property type="entry name" value="ThrE-like_N"/>
</dbReference>
<evidence type="ECO:0008006" key="11">
    <source>
        <dbReference type="Google" id="ProtNLM"/>
    </source>
</evidence>
<feature type="transmembrane region" description="Helical" evidence="6">
    <location>
        <begin position="99"/>
        <end position="118"/>
    </location>
</feature>
<sequence>MAFGAPSHRIHSQLVAACRVLAVDDSDFILIYGVTLVFFTDVDNDSSEDHIIKCTGRLELCNLHEVHTIYRHIIHEEESTNQANERLTNLLEAPPIYSVWQRCILAFGLSGFICPLAFGGSFLDTWIAGAAGAILCILQLTVFPKGVLMGNILEVAITFWISFVARALSGIKGDLFCYSAIASSAIVGVLPGYLILNSSLDLAYKNMMCGSIRLVYALVYTLFLGFGLRIGSDFYLLLDPSERRHLSMLAGEIDGKLVVNGTFFSDNSTRFDNTSPLFGTWTFFNSTSSNRDHIFKGCERPPGSVWYLQVFPWWTQLFMVPIFAICSSMANLQPWKSKEMVVMVVIACVAWTANEVVGRYIKARSDYVSFVAAMVVGLIGNIYSRRMGGTAFTSMVTGVLFLVPSGLSQNGGITGGSSVAVGGGMLSIAIGTTVGLMMSQAVVYAFGRKKSGGMFTF</sequence>
<dbReference type="HOGENOM" id="CLU_007078_4_3_1"/>
<dbReference type="EMBL" id="KI925459">
    <property type="protein sequence ID" value="ETW80739.1"/>
    <property type="molecule type" value="Genomic_DNA"/>
</dbReference>
<comment type="similarity">
    <text evidence="5">Belongs to the ThrE exporter (TC 2.A.79) family.</text>
</comment>
<dbReference type="FunCoup" id="W4K4Q0">
    <property type="interactions" value="4"/>
</dbReference>
<gene>
    <name evidence="9" type="ORF">HETIRDRAFT_418703</name>
</gene>
<dbReference type="InParanoid" id="W4K4Q0"/>
<evidence type="ECO:0000313" key="9">
    <source>
        <dbReference type="EMBL" id="ETW80739.1"/>
    </source>
</evidence>
<accession>W4K4Q0</accession>
<organism evidence="9 10">
    <name type="scientific">Heterobasidion irregulare (strain TC 32-1)</name>
    <dbReference type="NCBI Taxonomy" id="747525"/>
    <lineage>
        <taxon>Eukaryota</taxon>
        <taxon>Fungi</taxon>
        <taxon>Dikarya</taxon>
        <taxon>Basidiomycota</taxon>
        <taxon>Agaricomycotina</taxon>
        <taxon>Agaricomycetes</taxon>
        <taxon>Russulales</taxon>
        <taxon>Bondarzewiaceae</taxon>
        <taxon>Heterobasidion</taxon>
        <taxon>Heterobasidion annosum species complex</taxon>
    </lineage>
</organism>
<evidence type="ECO:0000256" key="5">
    <source>
        <dbReference type="ARBA" id="ARBA00034125"/>
    </source>
</evidence>
<dbReference type="Pfam" id="PF12821">
    <property type="entry name" value="ThrE_2"/>
    <property type="match status" value="1"/>
</dbReference>
<feature type="transmembrane region" description="Helical" evidence="6">
    <location>
        <begin position="367"/>
        <end position="383"/>
    </location>
</feature>
<dbReference type="eggNOG" id="ENOG502QPMM">
    <property type="taxonomic scope" value="Eukaryota"/>
</dbReference>
<feature type="transmembrane region" description="Helical" evidence="6">
    <location>
        <begin position="148"/>
        <end position="168"/>
    </location>
</feature>
<feature type="transmembrane region" description="Helical" evidence="6">
    <location>
        <begin position="216"/>
        <end position="238"/>
    </location>
</feature>
<dbReference type="KEGG" id="hir:HETIRDRAFT_418703"/>
<dbReference type="GO" id="GO:0016020">
    <property type="term" value="C:membrane"/>
    <property type="evidence" value="ECO:0007669"/>
    <property type="project" value="UniProtKB-SubCell"/>
</dbReference>
<dbReference type="GeneID" id="20673501"/>
<evidence type="ECO:0000313" key="10">
    <source>
        <dbReference type="Proteomes" id="UP000030671"/>
    </source>
</evidence>
<evidence type="ECO:0000259" key="7">
    <source>
        <dbReference type="Pfam" id="PF06738"/>
    </source>
</evidence>
<keyword evidence="3 6" id="KW-1133">Transmembrane helix</keyword>
<evidence type="ECO:0000256" key="1">
    <source>
        <dbReference type="ARBA" id="ARBA00004141"/>
    </source>
</evidence>
<dbReference type="PANTHER" id="PTHR31082:SF4">
    <property type="entry name" value="PHEROMONE-REGULATED MEMBRANE PROTEIN 10"/>
    <property type="match status" value="1"/>
</dbReference>
<dbReference type="Proteomes" id="UP000030671">
    <property type="component" value="Unassembled WGS sequence"/>
</dbReference>
<feature type="transmembrane region" description="Helical" evidence="6">
    <location>
        <begin position="125"/>
        <end position="142"/>
    </location>
</feature>
<feature type="domain" description="Threonine/serine exporter-like N-terminal" evidence="7">
    <location>
        <begin position="1"/>
        <end position="233"/>
    </location>
</feature>
<dbReference type="RefSeq" id="XP_009547452.1">
    <property type="nucleotide sequence ID" value="XM_009549157.1"/>
</dbReference>
<keyword evidence="4 6" id="KW-0472">Membrane</keyword>
<dbReference type="OrthoDB" id="413008at2759"/>
<dbReference type="InterPro" id="IPR024528">
    <property type="entry name" value="ThrE_2"/>
</dbReference>
<keyword evidence="2 6" id="KW-0812">Transmembrane</keyword>
<feature type="transmembrane region" description="Helical" evidence="6">
    <location>
        <begin position="340"/>
        <end position="361"/>
    </location>
</feature>
<evidence type="ECO:0000256" key="6">
    <source>
        <dbReference type="SAM" id="Phobius"/>
    </source>
</evidence>
<dbReference type="Pfam" id="PF06738">
    <property type="entry name" value="ThrE"/>
    <property type="match status" value="1"/>
</dbReference>
<reference evidence="9 10" key="1">
    <citation type="journal article" date="2012" name="New Phytol.">
        <title>Insight into trade-off between wood decay and parasitism from the genome of a fungal forest pathogen.</title>
        <authorList>
            <person name="Olson A."/>
            <person name="Aerts A."/>
            <person name="Asiegbu F."/>
            <person name="Belbahri L."/>
            <person name="Bouzid O."/>
            <person name="Broberg A."/>
            <person name="Canback B."/>
            <person name="Coutinho P.M."/>
            <person name="Cullen D."/>
            <person name="Dalman K."/>
            <person name="Deflorio G."/>
            <person name="van Diepen L.T."/>
            <person name="Dunand C."/>
            <person name="Duplessis S."/>
            <person name="Durling M."/>
            <person name="Gonthier P."/>
            <person name="Grimwood J."/>
            <person name="Fossdal C.G."/>
            <person name="Hansson D."/>
            <person name="Henrissat B."/>
            <person name="Hietala A."/>
            <person name="Himmelstrand K."/>
            <person name="Hoffmeister D."/>
            <person name="Hogberg N."/>
            <person name="James T.Y."/>
            <person name="Karlsson M."/>
            <person name="Kohler A."/>
            <person name="Kues U."/>
            <person name="Lee Y.H."/>
            <person name="Lin Y.C."/>
            <person name="Lind M."/>
            <person name="Lindquist E."/>
            <person name="Lombard V."/>
            <person name="Lucas S."/>
            <person name="Lunden K."/>
            <person name="Morin E."/>
            <person name="Murat C."/>
            <person name="Park J."/>
            <person name="Raffaello T."/>
            <person name="Rouze P."/>
            <person name="Salamov A."/>
            <person name="Schmutz J."/>
            <person name="Solheim H."/>
            <person name="Stahlberg J."/>
            <person name="Velez H."/>
            <person name="de Vries R.P."/>
            <person name="Wiebenga A."/>
            <person name="Woodward S."/>
            <person name="Yakovlev I."/>
            <person name="Garbelotto M."/>
            <person name="Martin F."/>
            <person name="Grigoriev I.V."/>
            <person name="Stenlid J."/>
        </authorList>
    </citation>
    <scope>NUCLEOTIDE SEQUENCE [LARGE SCALE GENOMIC DNA]</scope>
    <source>
        <strain evidence="9 10">TC 32-1</strain>
    </source>
</reference>
<comment type="subcellular location">
    <subcellularLocation>
        <location evidence="1">Membrane</location>
        <topology evidence="1">Multi-pass membrane protein</topology>
    </subcellularLocation>
</comment>
<evidence type="ECO:0000256" key="2">
    <source>
        <dbReference type="ARBA" id="ARBA00022692"/>
    </source>
</evidence>
<dbReference type="GO" id="GO:0022857">
    <property type="term" value="F:transmembrane transporter activity"/>
    <property type="evidence" value="ECO:0007669"/>
    <property type="project" value="InterPro"/>
</dbReference>
<feature type="transmembrane region" description="Helical" evidence="6">
    <location>
        <begin position="175"/>
        <end position="196"/>
    </location>
</feature>
<dbReference type="AlphaFoldDB" id="W4K4Q0"/>
<feature type="domain" description="Threonine/Serine exporter ThrE" evidence="8">
    <location>
        <begin position="316"/>
        <end position="404"/>
    </location>
</feature>
<dbReference type="PANTHER" id="PTHR31082">
    <property type="entry name" value="PHEROMONE-REGULATED MEMBRANE PROTEIN 10"/>
    <property type="match status" value="1"/>
</dbReference>
<name>W4K4Q0_HETIT</name>
<evidence type="ECO:0000256" key="3">
    <source>
        <dbReference type="ARBA" id="ARBA00022989"/>
    </source>
</evidence>
<proteinExistence type="inferred from homology"/>
<evidence type="ECO:0000256" key="4">
    <source>
        <dbReference type="ARBA" id="ARBA00023136"/>
    </source>
</evidence>